<dbReference type="PROSITE" id="PS50902">
    <property type="entry name" value="FLAVODOXIN_LIKE"/>
    <property type="match status" value="1"/>
</dbReference>
<evidence type="ECO:0000259" key="3">
    <source>
        <dbReference type="PROSITE" id="PS50902"/>
    </source>
</evidence>
<dbReference type="InterPro" id="IPR005025">
    <property type="entry name" value="FMN_Rdtase-like_dom"/>
</dbReference>
<reference evidence="4" key="1">
    <citation type="submission" date="2020-02" db="EMBL/GenBank/DDBJ databases">
        <authorList>
            <person name="Shen X.-R."/>
            <person name="Zhang Y.-X."/>
        </authorList>
    </citation>
    <scope>NUCLEOTIDE SEQUENCE</scope>
    <source>
        <strain evidence="4">SYP-B3998</strain>
    </source>
</reference>
<evidence type="ECO:0000313" key="4">
    <source>
        <dbReference type="EMBL" id="NEW06701.1"/>
    </source>
</evidence>
<feature type="domain" description="Flavodoxin-like" evidence="3">
    <location>
        <begin position="5"/>
        <end position="183"/>
    </location>
</feature>
<protein>
    <submittedName>
        <fullName evidence="4">Flavodoxin family protein</fullName>
    </submittedName>
</protein>
<dbReference type="GO" id="GO:0010181">
    <property type="term" value="F:FMN binding"/>
    <property type="evidence" value="ECO:0007669"/>
    <property type="project" value="InterPro"/>
</dbReference>
<dbReference type="PANTHER" id="PTHR43278">
    <property type="entry name" value="NAD(P)H-DEPENDENT FMN-CONTAINING OXIDOREDUCTASE YWQN-RELATED"/>
    <property type="match status" value="1"/>
</dbReference>
<dbReference type="PANTHER" id="PTHR43278:SF4">
    <property type="entry name" value="NAD(P)H-DEPENDENT FMN-CONTAINING OXIDOREDUCTASE YWQN-RELATED"/>
    <property type="match status" value="1"/>
</dbReference>
<dbReference type="GO" id="GO:0016651">
    <property type="term" value="F:oxidoreductase activity, acting on NAD(P)H"/>
    <property type="evidence" value="ECO:0007669"/>
    <property type="project" value="UniProtKB-ARBA"/>
</dbReference>
<organism evidence="4">
    <name type="scientific">Paenibacillus sp. SYP-B3998</name>
    <dbReference type="NCBI Taxonomy" id="2678564"/>
    <lineage>
        <taxon>Bacteria</taxon>
        <taxon>Bacillati</taxon>
        <taxon>Bacillota</taxon>
        <taxon>Bacilli</taxon>
        <taxon>Bacillales</taxon>
        <taxon>Paenibacillaceae</taxon>
        <taxon>Paenibacillus</taxon>
    </lineage>
</organism>
<sequence>MTIAVLLGSSRKQGNSERLATRLVDGLEADIIYLSDYNIQPIDDYRHAELGAYPADDYRELIDRVLARDTIVFATPIYWYGLSGILKTFIDRWSQSLNENRAEFKARLSGKKAYVIAVGDDEPQLKGLPLIQQFQYIFDYAHFSFEGYVLGKGNKPDSILEDVAALFAVDEFRRKLSAKVELT</sequence>
<keyword evidence="2" id="KW-0288">FMN</keyword>
<evidence type="ECO:0000256" key="1">
    <source>
        <dbReference type="ARBA" id="ARBA00022630"/>
    </source>
</evidence>
<dbReference type="EMBL" id="JAAIKC010000003">
    <property type="protein sequence ID" value="NEW06701.1"/>
    <property type="molecule type" value="Genomic_DNA"/>
</dbReference>
<dbReference type="RefSeq" id="WP_163946195.1">
    <property type="nucleotide sequence ID" value="NZ_JAAIKC010000003.1"/>
</dbReference>
<name>A0A6G3ZYP7_9BACL</name>
<accession>A0A6G3ZYP7</accession>
<dbReference type="SUPFAM" id="SSF52218">
    <property type="entry name" value="Flavoproteins"/>
    <property type="match status" value="1"/>
</dbReference>
<dbReference type="Pfam" id="PF03358">
    <property type="entry name" value="FMN_red"/>
    <property type="match status" value="1"/>
</dbReference>
<proteinExistence type="predicted"/>
<evidence type="ECO:0000256" key="2">
    <source>
        <dbReference type="ARBA" id="ARBA00022643"/>
    </source>
</evidence>
<dbReference type="InterPro" id="IPR029039">
    <property type="entry name" value="Flavoprotein-like_sf"/>
</dbReference>
<gene>
    <name evidence="4" type="ORF">GK047_11815</name>
</gene>
<dbReference type="Gene3D" id="3.40.50.360">
    <property type="match status" value="1"/>
</dbReference>
<keyword evidence="1" id="KW-0285">Flavoprotein</keyword>
<dbReference type="InterPro" id="IPR008254">
    <property type="entry name" value="Flavodoxin/NO_synth"/>
</dbReference>
<dbReference type="InterPro" id="IPR051796">
    <property type="entry name" value="ISF_SsuE-like"/>
</dbReference>
<comment type="caution">
    <text evidence="4">The sequence shown here is derived from an EMBL/GenBank/DDBJ whole genome shotgun (WGS) entry which is preliminary data.</text>
</comment>
<dbReference type="AlphaFoldDB" id="A0A6G3ZYP7"/>